<reference evidence="3" key="1">
    <citation type="submission" date="2021-05" db="EMBL/GenBank/DDBJ databases">
        <title>The genome of the haptophyte Pavlova lutheri (Diacronema luteri, Pavlovales) - a model for lipid biosynthesis in eukaryotic algae.</title>
        <authorList>
            <person name="Hulatt C.J."/>
            <person name="Posewitz M.C."/>
        </authorList>
    </citation>
    <scope>NUCLEOTIDE SEQUENCE</scope>
    <source>
        <strain evidence="3">NIVA-4/92</strain>
    </source>
</reference>
<keyword evidence="1" id="KW-0175">Coiled coil</keyword>
<dbReference type="PANTHER" id="PTHR18947">
    <property type="entry name" value="HOOK PROTEINS"/>
    <property type="match status" value="1"/>
</dbReference>
<feature type="compositionally biased region" description="Gly residues" evidence="2">
    <location>
        <begin position="791"/>
        <end position="802"/>
    </location>
</feature>
<proteinExistence type="predicted"/>
<feature type="compositionally biased region" description="Acidic residues" evidence="2">
    <location>
        <begin position="1122"/>
        <end position="1136"/>
    </location>
</feature>
<accession>A0A8J5XKT7</accession>
<dbReference type="Proteomes" id="UP000751190">
    <property type="component" value="Unassembled WGS sequence"/>
</dbReference>
<feature type="coiled-coil region" evidence="1">
    <location>
        <begin position="435"/>
        <end position="462"/>
    </location>
</feature>
<feature type="region of interest" description="Disordered" evidence="2">
    <location>
        <begin position="1393"/>
        <end position="1457"/>
    </location>
</feature>
<feature type="region of interest" description="Disordered" evidence="2">
    <location>
        <begin position="747"/>
        <end position="857"/>
    </location>
</feature>
<dbReference type="PANTHER" id="PTHR18947:SF28">
    <property type="entry name" value="GIRDIN, ISOFORM A"/>
    <property type="match status" value="1"/>
</dbReference>
<gene>
    <name evidence="3" type="ORF">KFE25_001983</name>
</gene>
<dbReference type="GO" id="GO:0030705">
    <property type="term" value="P:cytoskeleton-dependent intracellular transport"/>
    <property type="evidence" value="ECO:0007669"/>
    <property type="project" value="TreeGrafter"/>
</dbReference>
<feature type="coiled-coil region" evidence="1">
    <location>
        <begin position="133"/>
        <end position="249"/>
    </location>
</feature>
<feature type="compositionally biased region" description="Low complexity" evidence="2">
    <location>
        <begin position="977"/>
        <end position="999"/>
    </location>
</feature>
<feature type="compositionally biased region" description="Basic and acidic residues" evidence="2">
    <location>
        <begin position="755"/>
        <end position="764"/>
    </location>
</feature>
<name>A0A8J5XKT7_DIALT</name>
<dbReference type="GO" id="GO:0005737">
    <property type="term" value="C:cytoplasm"/>
    <property type="evidence" value="ECO:0007669"/>
    <property type="project" value="TreeGrafter"/>
</dbReference>
<dbReference type="GO" id="GO:0031122">
    <property type="term" value="P:cytoplasmic microtubule organization"/>
    <property type="evidence" value="ECO:0007669"/>
    <property type="project" value="TreeGrafter"/>
</dbReference>
<feature type="compositionally biased region" description="Gly residues" evidence="2">
    <location>
        <begin position="1444"/>
        <end position="1457"/>
    </location>
</feature>
<comment type="caution">
    <text evidence="3">The sequence shown here is derived from an EMBL/GenBank/DDBJ whole genome shotgun (WGS) entry which is preliminary data.</text>
</comment>
<sequence length="1659" mass="173306">MTSADKLDKQRVAASVELAHKELEANLRVRNEIRRKEQIWEDKMIGEINKMSQDHGEEVRRMLVSHEVREREWLGRERRLIDQLDDLKSRMQRVSSSLEAREREVVELNVECDGLHALHDQLRGTADVKARELDALSSKLDALRKSLKKQIDALTRELSAAQAEGAAHARRADDHAKELKRLEESNGALARQNEQLDESFRQASLELDRAVGEARELARHVRQLKAQLEEAAAEKAAALAQQLSRFKAEKIKLLTHSRDAVRSLKEKAHGAMHITVRAAVAEARRDVLALAEEALRSALLDAKTGVGPRLDQLALDKATLQRELRMTAKAWRGRIDVLRRERDASDHVSRTALRAADGDLGGALAELERVDARTASKVKAARLEGIAEAARLRAEHEAYSKRRALDMGILATDMSKLERNYYEVRDRLLRSRAELRGAQDAQARLERSNEQLRAEAEHAEEWAHVRLASVRQAAEEDLAFVHASFGERVARAEAALEVCTLQLAEQESTSSRKLAETEERLGAHLADAELRATDTLAAQSHLRKLIEEEWLVKLERARAEDSVAAVVLEGALLDAEASYPKLRREHLMAVKIGENKLALAVAQVAEHKQAASALRAKLDTYLSSSRLLMTEEQAEALYLLARTNAAKTGMGASAMTIEDAARHEAESVRRQLDRARLAAKRKAFAAQRLRVGGDGSGGGNGGNAGGGGMRSFGMPGAFGRSPMTGGGDCALAPRLGGLGICASAAGGGASAATDGRVDGGDGGRDGGAADLGPPPSLAEEEGEGEGEGRGRGGGARDAGGAGAKADAEAARPGGASGADTSSASSLQPSRVPSAARTPSGRGRLAAPSAGATGGAAAGDDSAVMLASDISPCSGVRALSPGRMVGRPRSPAALRAEAPPPDLAARGTSLAALAARGSGAAAARGVGTAGGAAAGGAAAGGAAAGGAAAGGAAGESAVSLTGGGATADMPTETRTHTADSAALSRATTAAHAPAAGRPPVAAADADESADHMAPLPLTHALRGFARARTPLDGARQENVPDSGMRRIGGAALEPVGASAMHAFEGRRYTGALAGGGMYVSRLFANDGGEVQQPGAQRGGTHGGRARRGGAGGGGASRRAGVGVDDDASESSSDDEQAPGEAEALDPSKAHIATDLAKAAKRMVRMYARCIALEGQVGALDLETERAQEIALAAQAAQVAAEQRAKEASRRVVALESHFAQELVSLKQLDNDRKLRLVQLAVMASAPGPQGEAALEAMRSIPPDERKEDDWRQITAELASQHKELQDDFAALEKGAEVQAMELGGRITELNGALERLYHVVGEHNPELLFRTAELEAMLALRDSQIARLLDALHAQRRRVSSAGDDLALALSLFPSLTQIITTAHKQGEHRGLGAAVFGDGVGKRKPRRGGNRSHAAPADGGNGGGTGSGEFYSVTDEENPHTDAEGGGAGAGAGAGVGGERAIVSDSWMMPERLTHSPSRGGLHASATALLSAAPSRLSTAVPRAALGRHVVPPTTPSRSSIRSASLDLKPIAPGTELVVTPASAARPDSVTGWLASENAYGPSNAPVLRPVRPRTTIGLHRSMSETVTAANDFAQSLKAAPIDGASAMLMPSRLPCDRSFLISTPSVRSGGSDRAATFAHGSGALGTPPPEVLTGGPAR</sequence>
<feature type="region of interest" description="Disordered" evidence="2">
    <location>
        <begin position="880"/>
        <end position="899"/>
    </location>
</feature>
<feature type="compositionally biased region" description="Low complexity" evidence="2">
    <location>
        <begin position="810"/>
        <end position="825"/>
    </location>
</feature>
<organism evidence="3 4">
    <name type="scientific">Diacronema lutheri</name>
    <name type="common">Unicellular marine alga</name>
    <name type="synonym">Monochrysis lutheri</name>
    <dbReference type="NCBI Taxonomy" id="2081491"/>
    <lineage>
        <taxon>Eukaryota</taxon>
        <taxon>Haptista</taxon>
        <taxon>Haptophyta</taxon>
        <taxon>Pavlovophyceae</taxon>
        <taxon>Pavlovales</taxon>
        <taxon>Pavlovaceae</taxon>
        <taxon>Diacronema</taxon>
    </lineage>
</organism>
<feature type="region of interest" description="Disordered" evidence="2">
    <location>
        <begin position="1627"/>
        <end position="1659"/>
    </location>
</feature>
<evidence type="ECO:0000256" key="2">
    <source>
        <dbReference type="SAM" id="MobiDB-lite"/>
    </source>
</evidence>
<evidence type="ECO:0000313" key="4">
    <source>
        <dbReference type="Proteomes" id="UP000751190"/>
    </source>
</evidence>
<dbReference type="GO" id="GO:0005815">
    <property type="term" value="C:microtubule organizing center"/>
    <property type="evidence" value="ECO:0007669"/>
    <property type="project" value="TreeGrafter"/>
</dbReference>
<protein>
    <submittedName>
        <fullName evidence="3">Uncharacterized protein</fullName>
    </submittedName>
</protein>
<evidence type="ECO:0000256" key="1">
    <source>
        <dbReference type="SAM" id="Coils"/>
    </source>
</evidence>
<evidence type="ECO:0000313" key="3">
    <source>
        <dbReference type="EMBL" id="KAG8466227.1"/>
    </source>
</evidence>
<dbReference type="GO" id="GO:0051959">
    <property type="term" value="F:dynein light intermediate chain binding"/>
    <property type="evidence" value="ECO:0007669"/>
    <property type="project" value="TreeGrafter"/>
</dbReference>
<dbReference type="OMA" id="INCISAH"/>
<feature type="region of interest" description="Disordered" evidence="2">
    <location>
        <begin position="953"/>
        <end position="999"/>
    </location>
</feature>
<keyword evidence="4" id="KW-1185">Reference proteome</keyword>
<dbReference type="EMBL" id="JAGTXO010000008">
    <property type="protein sequence ID" value="KAG8466227.1"/>
    <property type="molecule type" value="Genomic_DNA"/>
</dbReference>
<dbReference type="GO" id="GO:0008017">
    <property type="term" value="F:microtubule binding"/>
    <property type="evidence" value="ECO:0007669"/>
    <property type="project" value="TreeGrafter"/>
</dbReference>
<feature type="region of interest" description="Disordered" evidence="2">
    <location>
        <begin position="1087"/>
        <end position="1147"/>
    </location>
</feature>
<feature type="compositionally biased region" description="Gly residues" evidence="2">
    <location>
        <begin position="1095"/>
        <end position="1114"/>
    </location>
</feature>